<feature type="region of interest" description="Disordered" evidence="11">
    <location>
        <begin position="83"/>
        <end position="151"/>
    </location>
</feature>
<reference evidence="13 14" key="1">
    <citation type="submission" date="2020-10" db="EMBL/GenBank/DDBJ databases">
        <authorList>
            <person name="Klimov P.B."/>
            <person name="Dyachkov S.M."/>
            <person name="Chetverikov P.E."/>
        </authorList>
    </citation>
    <scope>NUCLEOTIDE SEQUENCE [LARGE SCALE GENOMIC DNA]</scope>
    <source>
        <strain evidence="13">BMOC 18-1129-001#AD2665</strain>
        <tissue evidence="13">Entire mites</tissue>
    </source>
</reference>
<dbReference type="InterPro" id="IPR033113">
    <property type="entry name" value="PLA2_histidine"/>
</dbReference>
<dbReference type="PANTHER" id="PTHR12253">
    <property type="entry name" value="RH14732P"/>
    <property type="match status" value="1"/>
</dbReference>
<evidence type="ECO:0000313" key="14">
    <source>
        <dbReference type="Proteomes" id="UP000825002"/>
    </source>
</evidence>
<comment type="cofactor">
    <cofactor evidence="2">
        <name>Ca(2+)</name>
        <dbReference type="ChEBI" id="CHEBI:29108"/>
    </cofactor>
</comment>
<comment type="caution">
    <text evidence="13">The sequence shown here is derived from an EMBL/GenBank/DDBJ whole genome shotgun (WGS) entry which is preliminary data.</text>
</comment>
<dbReference type="Gene3D" id="2.60.40.770">
    <property type="match status" value="2"/>
</dbReference>
<accession>A0ABQ7SD61</accession>
<dbReference type="PROSITE" id="PS00118">
    <property type="entry name" value="PA2_HIS"/>
    <property type="match status" value="1"/>
</dbReference>
<evidence type="ECO:0000256" key="2">
    <source>
        <dbReference type="ARBA" id="ARBA00001913"/>
    </source>
</evidence>
<name>A0ABQ7SD61_9ACAR</name>
<comment type="similarity">
    <text evidence="4">Belongs to the phospholipase A2 family. Group III subfamily.</text>
</comment>
<dbReference type="Pfam" id="PF02221">
    <property type="entry name" value="E1_DerP2_DerF2"/>
    <property type="match status" value="2"/>
</dbReference>
<evidence type="ECO:0000259" key="12">
    <source>
        <dbReference type="SMART" id="SM00737"/>
    </source>
</evidence>
<dbReference type="SUPFAM" id="SSF48619">
    <property type="entry name" value="Phospholipase A2, PLA2"/>
    <property type="match status" value="1"/>
</dbReference>
<evidence type="ECO:0000256" key="1">
    <source>
        <dbReference type="ARBA" id="ARBA00001604"/>
    </source>
</evidence>
<evidence type="ECO:0000256" key="10">
    <source>
        <dbReference type="ARBA" id="ARBA00023145"/>
    </source>
</evidence>
<evidence type="ECO:0000313" key="13">
    <source>
        <dbReference type="EMBL" id="KAG9511363.1"/>
    </source>
</evidence>
<gene>
    <name evidence="13" type="ORF">GZH46_00059</name>
</gene>
<dbReference type="InterPro" id="IPR036444">
    <property type="entry name" value="PLipase_A2_dom_sf"/>
</dbReference>
<keyword evidence="9" id="KW-0443">Lipid metabolism</keyword>
<comment type="catalytic activity">
    <reaction evidence="1">
        <text>a 1,2-diacyl-sn-glycero-3-phosphocholine + H2O = a 1-acyl-sn-glycero-3-phosphocholine + a fatty acid + H(+)</text>
        <dbReference type="Rhea" id="RHEA:15801"/>
        <dbReference type="ChEBI" id="CHEBI:15377"/>
        <dbReference type="ChEBI" id="CHEBI:15378"/>
        <dbReference type="ChEBI" id="CHEBI:28868"/>
        <dbReference type="ChEBI" id="CHEBI:57643"/>
        <dbReference type="ChEBI" id="CHEBI:58168"/>
        <dbReference type="EC" id="3.1.1.4"/>
    </reaction>
</comment>
<proteinExistence type="inferred from homology"/>
<protein>
    <recommendedName>
        <fullName evidence="12">MD-2-related lipid-recognition domain-containing protein</fullName>
    </recommendedName>
</protein>
<evidence type="ECO:0000256" key="11">
    <source>
        <dbReference type="SAM" id="MobiDB-lite"/>
    </source>
</evidence>
<evidence type="ECO:0000256" key="4">
    <source>
        <dbReference type="ARBA" id="ARBA00009659"/>
    </source>
</evidence>
<evidence type="ECO:0000256" key="6">
    <source>
        <dbReference type="ARBA" id="ARBA00022801"/>
    </source>
</evidence>
<keyword evidence="8" id="KW-0442">Lipid degradation</keyword>
<feature type="compositionally biased region" description="Low complexity" evidence="11">
    <location>
        <begin position="118"/>
        <end position="133"/>
    </location>
</feature>
<evidence type="ECO:0000256" key="8">
    <source>
        <dbReference type="ARBA" id="ARBA00022963"/>
    </source>
</evidence>
<dbReference type="EMBL" id="JAIFTH010000007">
    <property type="protein sequence ID" value="KAG9511363.1"/>
    <property type="molecule type" value="Genomic_DNA"/>
</dbReference>
<dbReference type="SUPFAM" id="SSF81296">
    <property type="entry name" value="E set domains"/>
    <property type="match status" value="2"/>
</dbReference>
<feature type="domain" description="MD-2-related lipid-recognition" evidence="12">
    <location>
        <begin position="419"/>
        <end position="550"/>
    </location>
</feature>
<evidence type="ECO:0000256" key="7">
    <source>
        <dbReference type="ARBA" id="ARBA00022837"/>
    </source>
</evidence>
<evidence type="ECO:0000256" key="3">
    <source>
        <dbReference type="ARBA" id="ARBA00004613"/>
    </source>
</evidence>
<dbReference type="InterPro" id="IPR003172">
    <property type="entry name" value="ML_dom"/>
</dbReference>
<organism evidence="13 14">
    <name type="scientific">Fragariocoptes setiger</name>
    <dbReference type="NCBI Taxonomy" id="1670756"/>
    <lineage>
        <taxon>Eukaryota</taxon>
        <taxon>Metazoa</taxon>
        <taxon>Ecdysozoa</taxon>
        <taxon>Arthropoda</taxon>
        <taxon>Chelicerata</taxon>
        <taxon>Arachnida</taxon>
        <taxon>Acari</taxon>
        <taxon>Acariformes</taxon>
        <taxon>Trombidiformes</taxon>
        <taxon>Prostigmata</taxon>
        <taxon>Eupodina</taxon>
        <taxon>Eriophyoidea</taxon>
        <taxon>Phytoptidae</taxon>
        <taxon>Fragariocoptes</taxon>
    </lineage>
</organism>
<keyword evidence="14" id="KW-1185">Reference proteome</keyword>
<dbReference type="Pfam" id="PF05826">
    <property type="entry name" value="Phospholip_A2_2"/>
    <property type="match status" value="1"/>
</dbReference>
<evidence type="ECO:0000256" key="9">
    <source>
        <dbReference type="ARBA" id="ARBA00023098"/>
    </source>
</evidence>
<dbReference type="InterPro" id="IPR016090">
    <property type="entry name" value="PLA2-like_dom"/>
</dbReference>
<feature type="non-terminal residue" evidence="13">
    <location>
        <position position="1"/>
    </location>
</feature>
<keyword evidence="7" id="KW-0106">Calcium</keyword>
<dbReference type="SMART" id="SM00737">
    <property type="entry name" value="ML"/>
    <property type="match status" value="2"/>
</dbReference>
<evidence type="ECO:0000256" key="5">
    <source>
        <dbReference type="ARBA" id="ARBA00022525"/>
    </source>
</evidence>
<keyword evidence="6" id="KW-0378">Hydrolase</keyword>
<dbReference type="Gene3D" id="1.20.90.10">
    <property type="entry name" value="Phospholipase A2 domain"/>
    <property type="match status" value="1"/>
</dbReference>
<dbReference type="InterPro" id="IPR014756">
    <property type="entry name" value="Ig_E-set"/>
</dbReference>
<keyword evidence="5" id="KW-0964">Secreted</keyword>
<dbReference type="Proteomes" id="UP000825002">
    <property type="component" value="Unassembled WGS sequence"/>
</dbReference>
<sequence>GSTLAHNQPVQFESNQSSSVQVYQNVSSLSQKLASINSIQASDVLLANESSLIERQDDGDIVRNYITHEKTLVLLEFRRATPTFSEPRPSDQQRPFNHHQHRPTQAMITNNNKDNIESTNNNYNNDTNYNNSNNDDDYEMANNSLGPPYALIASRDQSTPRDIPLRERSSQTVGQLATLKTQLQQKHQPSQRRRRRLGYHLRVRRSARPEPFMRLINGHEYFLVACDMWDLDKRPTLMGATRPPRADGPPPLARATRVDFNTIEEAIVECRQLAERQVAQSNTLHDENENENEGLLDVSRVLTTMRGVLPGTKWCGLGDLASSYSDLGERKNVDICCRAHDHCSMRLKPLKKGYGLHNIALYTKSNCVCDADFYQCLKGANTTLADVLGHVYFNIMKLQCIKEQQVKTCKKFKPIALGFEKCAAWSDEPRKISYKFIYPPTINNCREDGTNSPCPIHQGQTISATASFTPRTKIDSVKVKIQAKVGPFKLSFPVDPKEACGNYGFNCPLIPGTKYNFKFDLPLKKSYPSVKCKINFKLIDNHDDNWLVDINSVTINDCLQDGTDEPCPFVRGNNTKASLDFTTKTGIAAVRVRMQAMIGPFKIPFPVRPEEACGNHGFECPLLANTKYNFNIELPIKSSYPLLSGSIIFRLLDHQDNTLNEPIESINIRRVSYNLMNLSGILCFVVSVILTGATSSNFTGVSSDASILYLVKMEEITSFSSLMANLLPIQLRGPKPNGMNAAELRRANERPAKRSGL</sequence>
<keyword evidence="10" id="KW-0865">Zymogen</keyword>
<comment type="subcellular location">
    <subcellularLocation>
        <location evidence="3">Secreted</location>
    </subcellularLocation>
</comment>
<feature type="domain" description="MD-2-related lipid-recognition" evidence="12">
    <location>
        <begin position="555"/>
        <end position="663"/>
    </location>
</feature>